<name>A0ABW9HYZ7_9ACTN</name>
<gene>
    <name evidence="2" type="ORF">ACKI18_28615</name>
</gene>
<dbReference type="EMBL" id="JBJVNI010000016">
    <property type="protein sequence ID" value="MFM9612663.1"/>
    <property type="molecule type" value="Genomic_DNA"/>
</dbReference>
<dbReference type="Pfam" id="PF13354">
    <property type="entry name" value="Beta-lactamase2"/>
    <property type="match status" value="1"/>
</dbReference>
<dbReference type="Gene3D" id="3.40.710.10">
    <property type="entry name" value="DD-peptidase/beta-lactamase superfamily"/>
    <property type="match status" value="1"/>
</dbReference>
<dbReference type="RefSeq" id="WP_409122622.1">
    <property type="nucleotide sequence ID" value="NZ_JBJVNI010000016.1"/>
</dbReference>
<protein>
    <submittedName>
        <fullName evidence="2">Serine hydrolase</fullName>
    </submittedName>
</protein>
<dbReference type="InterPro" id="IPR045155">
    <property type="entry name" value="Beta-lactam_cat"/>
</dbReference>
<reference evidence="2 3" key="1">
    <citation type="submission" date="2024-12" db="EMBL/GenBank/DDBJ databases">
        <title>Forecasting of Potato common scab and diversities of Pathogenic streptomyces spp. in china.</title>
        <authorList>
            <person name="Handique U."/>
            <person name="Wu J."/>
        </authorList>
    </citation>
    <scope>NUCLEOTIDE SEQUENCE [LARGE SCALE GENOMIC DNA]</scope>
    <source>
        <strain evidence="2 3">ZRIMU1530</strain>
    </source>
</reference>
<evidence type="ECO:0000313" key="3">
    <source>
        <dbReference type="Proteomes" id="UP001631957"/>
    </source>
</evidence>
<keyword evidence="2" id="KW-0378">Hydrolase</keyword>
<dbReference type="Proteomes" id="UP001631957">
    <property type="component" value="Unassembled WGS sequence"/>
</dbReference>
<dbReference type="SUPFAM" id="SSF56601">
    <property type="entry name" value="beta-lactamase/transpeptidase-like"/>
    <property type="match status" value="1"/>
</dbReference>
<dbReference type="InterPro" id="IPR012338">
    <property type="entry name" value="Beta-lactam/transpept-like"/>
</dbReference>
<dbReference type="InterPro" id="IPR000871">
    <property type="entry name" value="Beta-lactam_class-A"/>
</dbReference>
<organism evidence="2 3">
    <name type="scientific">Streptomyces niveiscabiei</name>
    <dbReference type="NCBI Taxonomy" id="164115"/>
    <lineage>
        <taxon>Bacteria</taxon>
        <taxon>Bacillati</taxon>
        <taxon>Actinomycetota</taxon>
        <taxon>Actinomycetes</taxon>
        <taxon>Kitasatosporales</taxon>
        <taxon>Streptomycetaceae</taxon>
        <taxon>Streptomyces</taxon>
    </lineage>
</organism>
<evidence type="ECO:0000313" key="2">
    <source>
        <dbReference type="EMBL" id="MFM9612663.1"/>
    </source>
</evidence>
<dbReference type="GO" id="GO:0016787">
    <property type="term" value="F:hydrolase activity"/>
    <property type="evidence" value="ECO:0007669"/>
    <property type="project" value="UniProtKB-KW"/>
</dbReference>
<dbReference type="PANTHER" id="PTHR35333">
    <property type="entry name" value="BETA-LACTAMASE"/>
    <property type="match status" value="1"/>
</dbReference>
<accession>A0ABW9HYZ7</accession>
<comment type="caution">
    <text evidence="2">The sequence shown here is derived from an EMBL/GenBank/DDBJ whole genome shotgun (WGS) entry which is preliminary data.</text>
</comment>
<dbReference type="PANTHER" id="PTHR35333:SF3">
    <property type="entry name" value="BETA-LACTAMASE-TYPE TRANSPEPTIDASE FOLD CONTAINING PROTEIN"/>
    <property type="match status" value="1"/>
</dbReference>
<evidence type="ECO:0000259" key="1">
    <source>
        <dbReference type="Pfam" id="PF13354"/>
    </source>
</evidence>
<keyword evidence="3" id="KW-1185">Reference proteome</keyword>
<feature type="domain" description="Beta-lactamase class A catalytic" evidence="1">
    <location>
        <begin position="128"/>
        <end position="256"/>
    </location>
</feature>
<sequence length="350" mass="37597">MEFSEGKSEMSTARRYATVGAGVIALVVALPMAASADTNDGRVAGASCVSDKYGPAGDVLAKKIAKDIDKALQGRESVASVALYDRKHGISCTFDENRQQDAASVIKTAILGALLFQNKGPLTGEDDTLARKMITASDNASATALWRKLSDLTNPSAPNPVKIQEFLDRVGMKDTVLDKEGFWGLSQVTAKDQLQLLKVFTDNGDAQAPVLTKEARAYALSLMNQVQADQRWGTPAGAPKDAVVHVKNGWLQRSNNPDVDPYDRLDWKVNSMAAFTGDAYDYGLVVLTENNRVPAGAPAQEGWNYGIGTIEGVARAVHHGLYPQASSSQALQPSRQSLIKQLKLQPAQPK</sequence>
<proteinExistence type="predicted"/>